<reference evidence="2 3" key="1">
    <citation type="submission" date="2021-07" db="EMBL/GenBank/DDBJ databases">
        <title>Paenibacillus radiodurans sp. nov., isolated from the southeastern edge of Tengger Desert.</title>
        <authorList>
            <person name="Zhang G."/>
        </authorList>
    </citation>
    <scope>NUCLEOTIDE SEQUENCE [LARGE SCALE GENOMIC DNA]</scope>
    <source>
        <strain evidence="2 3">CCM 7311</strain>
    </source>
</reference>
<name>A0ABS7CME2_9BACL</name>
<comment type="caution">
    <text evidence="2">The sequence shown here is derived from an EMBL/GenBank/DDBJ whole genome shotgun (WGS) entry which is preliminary data.</text>
</comment>
<dbReference type="InterPro" id="IPR018484">
    <property type="entry name" value="FGGY_N"/>
</dbReference>
<dbReference type="InterPro" id="IPR043129">
    <property type="entry name" value="ATPase_NBD"/>
</dbReference>
<evidence type="ECO:0000313" key="2">
    <source>
        <dbReference type="EMBL" id="MBW7462066.1"/>
    </source>
</evidence>
<keyword evidence="3" id="KW-1185">Reference proteome</keyword>
<dbReference type="Proteomes" id="UP001519887">
    <property type="component" value="Unassembled WGS sequence"/>
</dbReference>
<dbReference type="Gene3D" id="3.30.420.40">
    <property type="match status" value="1"/>
</dbReference>
<accession>A0ABS7CME2</accession>
<proteinExistence type="predicted"/>
<evidence type="ECO:0000259" key="1">
    <source>
        <dbReference type="Pfam" id="PF00370"/>
    </source>
</evidence>
<sequence length="82" mass="9082">MTVSPAEYEQAGEPVYLLTVDQSTTATKAIVTDRGGRIVGRCSKIHRQIYPREGWVEHDPLELYENVKASIRGVVEEAGVPL</sequence>
<dbReference type="SUPFAM" id="SSF53067">
    <property type="entry name" value="Actin-like ATPase domain"/>
    <property type="match status" value="1"/>
</dbReference>
<protein>
    <recommendedName>
        <fullName evidence="1">Carbohydrate kinase FGGY N-terminal domain-containing protein</fullName>
    </recommendedName>
</protein>
<gene>
    <name evidence="2" type="ORF">K0U00_49265</name>
</gene>
<dbReference type="EMBL" id="JAHZIK010003550">
    <property type="protein sequence ID" value="MBW7462066.1"/>
    <property type="molecule type" value="Genomic_DNA"/>
</dbReference>
<feature type="domain" description="Carbohydrate kinase FGGY N-terminal" evidence="1">
    <location>
        <begin position="16"/>
        <end position="80"/>
    </location>
</feature>
<dbReference type="Pfam" id="PF00370">
    <property type="entry name" value="FGGY_N"/>
    <property type="match status" value="1"/>
</dbReference>
<evidence type="ECO:0000313" key="3">
    <source>
        <dbReference type="Proteomes" id="UP001519887"/>
    </source>
</evidence>
<feature type="non-terminal residue" evidence="2">
    <location>
        <position position="82"/>
    </location>
</feature>
<organism evidence="2 3">
    <name type="scientific">Paenibacillus sepulcri</name>
    <dbReference type="NCBI Taxonomy" id="359917"/>
    <lineage>
        <taxon>Bacteria</taxon>
        <taxon>Bacillati</taxon>
        <taxon>Bacillota</taxon>
        <taxon>Bacilli</taxon>
        <taxon>Bacillales</taxon>
        <taxon>Paenibacillaceae</taxon>
        <taxon>Paenibacillus</taxon>
    </lineage>
</organism>